<dbReference type="AlphaFoldDB" id="A0A2M8Q6H6"/>
<dbReference type="InterPro" id="IPR036291">
    <property type="entry name" value="NAD(P)-bd_dom_sf"/>
</dbReference>
<name>A0A2M8Q6H6_9CHLR</name>
<gene>
    <name evidence="2" type="ORF">CUN48_19145</name>
</gene>
<proteinExistence type="predicted"/>
<accession>A0A2M8Q6H6</accession>
<feature type="non-terminal residue" evidence="2">
    <location>
        <position position="112"/>
    </location>
</feature>
<dbReference type="Gene3D" id="3.40.50.720">
    <property type="entry name" value="NAD(P)-binding Rossmann-like Domain"/>
    <property type="match status" value="1"/>
</dbReference>
<dbReference type="EMBL" id="PGTN01001145">
    <property type="protein sequence ID" value="PJF45386.1"/>
    <property type="molecule type" value="Genomic_DNA"/>
</dbReference>
<organism evidence="2 3">
    <name type="scientific">Candidatus Thermofonsia Clade 3 bacterium</name>
    <dbReference type="NCBI Taxonomy" id="2364212"/>
    <lineage>
        <taxon>Bacteria</taxon>
        <taxon>Bacillati</taxon>
        <taxon>Chloroflexota</taxon>
        <taxon>Candidatus Thermofontia</taxon>
        <taxon>Candidatus Thermofonsia Clade 3</taxon>
    </lineage>
</organism>
<evidence type="ECO:0000313" key="2">
    <source>
        <dbReference type="EMBL" id="PJF45386.1"/>
    </source>
</evidence>
<evidence type="ECO:0000259" key="1">
    <source>
        <dbReference type="Pfam" id="PF01370"/>
    </source>
</evidence>
<dbReference type="Pfam" id="PF01370">
    <property type="entry name" value="Epimerase"/>
    <property type="match status" value="1"/>
</dbReference>
<evidence type="ECO:0000313" key="3">
    <source>
        <dbReference type="Proteomes" id="UP000230790"/>
    </source>
</evidence>
<dbReference type="SUPFAM" id="SSF51735">
    <property type="entry name" value="NAD(P)-binding Rossmann-fold domains"/>
    <property type="match status" value="1"/>
</dbReference>
<dbReference type="InterPro" id="IPR001509">
    <property type="entry name" value="Epimerase_deHydtase"/>
</dbReference>
<dbReference type="Proteomes" id="UP000230790">
    <property type="component" value="Unassembled WGS sequence"/>
</dbReference>
<sequence>MQTLIGDRTDFAAFEAQMAAAGRFDCVIDMVCYRPAEAESAVRAFTGRTEQYIFCSTVDVYTKPAARYPIQEDAERKPDPAFSYALNKAACEEILLAAHRRGELAITIIRPA</sequence>
<feature type="domain" description="NAD-dependent epimerase/dehydratase" evidence="1">
    <location>
        <begin position="48"/>
        <end position="111"/>
    </location>
</feature>
<comment type="caution">
    <text evidence="2">The sequence shown here is derived from an EMBL/GenBank/DDBJ whole genome shotgun (WGS) entry which is preliminary data.</text>
</comment>
<reference evidence="2 3" key="1">
    <citation type="submission" date="2017-11" db="EMBL/GenBank/DDBJ databases">
        <title>Evolution of Phototrophy in the Chloroflexi Phylum Driven by Horizontal Gene Transfer.</title>
        <authorList>
            <person name="Ward L.M."/>
            <person name="Hemp J."/>
            <person name="Shih P.M."/>
            <person name="Mcglynn S.E."/>
            <person name="Fischer W."/>
        </authorList>
    </citation>
    <scope>NUCLEOTIDE SEQUENCE [LARGE SCALE GENOMIC DNA]</scope>
    <source>
        <strain evidence="2">JP3_7</strain>
    </source>
</reference>
<protein>
    <submittedName>
        <fullName evidence="2">Epimerase</fullName>
    </submittedName>
</protein>